<reference evidence="2 3" key="1">
    <citation type="submission" date="2023-10" db="EMBL/GenBank/DDBJ databases">
        <title>Development of a sustainable strategy for remediation of hydrocarbon-contaminated territories based on the waste exchange concept.</title>
        <authorList>
            <person name="Krivoruchko A."/>
        </authorList>
    </citation>
    <scope>NUCLEOTIDE SEQUENCE [LARGE SCALE GENOMIC DNA]</scope>
    <source>
        <strain evidence="2 3">IEGM 60</strain>
    </source>
</reference>
<dbReference type="Proteomes" id="UP001185737">
    <property type="component" value="Unassembled WGS sequence"/>
</dbReference>
<accession>A0ABU4CSP1</accession>
<protein>
    <submittedName>
        <fullName evidence="2">Transposase</fullName>
    </submittedName>
</protein>
<sequence>MNGKQFVRIDLHRQRSVIVRQTDTGEHLAVTRIVNAPRFSGPAAREGRRTSRGGAGSNLRLVLAADTLQAAGATAHLTQPLGVKGFRYGRVKNDVRDARDLANLLRTNRLPEAWIAPPPTRELRERVGPTLGAVFVAEIGDVHRFADPGHLCSWAPGESTTTSCPRCGIGRHRYRRWGATAVLGA</sequence>
<evidence type="ECO:0000313" key="2">
    <source>
        <dbReference type="EMBL" id="MDV6286603.1"/>
    </source>
</evidence>
<gene>
    <name evidence="2" type="ORF">R3Q59_39680</name>
</gene>
<evidence type="ECO:0000259" key="1">
    <source>
        <dbReference type="Pfam" id="PF02371"/>
    </source>
</evidence>
<name>A0ABU4CSP1_RHOJO</name>
<keyword evidence="3" id="KW-1185">Reference proteome</keyword>
<proteinExistence type="predicted"/>
<evidence type="ECO:0000313" key="3">
    <source>
        <dbReference type="Proteomes" id="UP001185737"/>
    </source>
</evidence>
<dbReference type="InterPro" id="IPR003346">
    <property type="entry name" value="Transposase_20"/>
</dbReference>
<comment type="caution">
    <text evidence="2">The sequence shown here is derived from an EMBL/GenBank/DDBJ whole genome shotgun (WGS) entry which is preliminary data.</text>
</comment>
<organism evidence="2 3">
    <name type="scientific">Rhodococcus jostii</name>
    <dbReference type="NCBI Taxonomy" id="132919"/>
    <lineage>
        <taxon>Bacteria</taxon>
        <taxon>Bacillati</taxon>
        <taxon>Actinomycetota</taxon>
        <taxon>Actinomycetes</taxon>
        <taxon>Mycobacteriales</taxon>
        <taxon>Nocardiaceae</taxon>
        <taxon>Rhodococcus</taxon>
    </lineage>
</organism>
<feature type="domain" description="Transposase IS116/IS110/IS902 C-terminal" evidence="1">
    <location>
        <begin position="127"/>
        <end position="155"/>
    </location>
</feature>
<dbReference type="EMBL" id="JAWLKA010000042">
    <property type="protein sequence ID" value="MDV6286603.1"/>
    <property type="molecule type" value="Genomic_DNA"/>
</dbReference>
<dbReference type="Pfam" id="PF02371">
    <property type="entry name" value="Transposase_20"/>
    <property type="match status" value="1"/>
</dbReference>